<proteinExistence type="predicted"/>
<reference evidence="1" key="1">
    <citation type="submission" date="2014-11" db="EMBL/GenBank/DDBJ databases">
        <authorList>
            <person name="Amaro Gonzalez C."/>
        </authorList>
    </citation>
    <scope>NUCLEOTIDE SEQUENCE</scope>
</reference>
<dbReference type="EMBL" id="GBXM01074843">
    <property type="protein sequence ID" value="JAH33734.1"/>
    <property type="molecule type" value="Transcribed_RNA"/>
</dbReference>
<dbReference type="EMBL" id="GBXM01065748">
    <property type="protein sequence ID" value="JAH42829.1"/>
    <property type="molecule type" value="Transcribed_RNA"/>
</dbReference>
<dbReference type="AlphaFoldDB" id="A0A0E9RX27"/>
<sequence length="25" mass="2937">MCHFPFHAFINLALRLNCLYVLAND</sequence>
<protein>
    <submittedName>
        <fullName evidence="1">Uncharacterized protein</fullName>
    </submittedName>
</protein>
<name>A0A0E9RX27_ANGAN</name>
<organism evidence="1">
    <name type="scientific">Anguilla anguilla</name>
    <name type="common">European freshwater eel</name>
    <name type="synonym">Muraena anguilla</name>
    <dbReference type="NCBI Taxonomy" id="7936"/>
    <lineage>
        <taxon>Eukaryota</taxon>
        <taxon>Metazoa</taxon>
        <taxon>Chordata</taxon>
        <taxon>Craniata</taxon>
        <taxon>Vertebrata</taxon>
        <taxon>Euteleostomi</taxon>
        <taxon>Actinopterygii</taxon>
        <taxon>Neopterygii</taxon>
        <taxon>Teleostei</taxon>
        <taxon>Anguilliformes</taxon>
        <taxon>Anguillidae</taxon>
        <taxon>Anguilla</taxon>
    </lineage>
</organism>
<evidence type="ECO:0000313" key="1">
    <source>
        <dbReference type="EMBL" id="JAH33734.1"/>
    </source>
</evidence>
<reference evidence="1" key="2">
    <citation type="journal article" date="2015" name="Fish Shellfish Immunol.">
        <title>Early steps in the European eel (Anguilla anguilla)-Vibrio vulnificus interaction in the gills: Role of the RtxA13 toxin.</title>
        <authorList>
            <person name="Callol A."/>
            <person name="Pajuelo D."/>
            <person name="Ebbesson L."/>
            <person name="Teles M."/>
            <person name="MacKenzie S."/>
            <person name="Amaro C."/>
        </authorList>
    </citation>
    <scope>NUCLEOTIDE SEQUENCE</scope>
</reference>
<accession>A0A0E9RX27</accession>